<evidence type="ECO:0000313" key="2">
    <source>
        <dbReference type="EMBL" id="ORL63695.1"/>
    </source>
</evidence>
<proteinExistence type="predicted"/>
<dbReference type="AlphaFoldDB" id="A0A1X0ZGJ7"/>
<gene>
    <name evidence="2" type="ORF">B7H17_14185</name>
    <name evidence="3" type="ORF">ID616_31550</name>
</gene>
<feature type="transmembrane region" description="Helical" evidence="1">
    <location>
        <begin position="12"/>
        <end position="31"/>
    </location>
</feature>
<sequence length="94" mass="10468">MTTILEYMLNAPLLMAAMMLIFACLSMRSGYHLLVLRSIDRTGYQTPSLQALHLLEKEHEYGRLITKSRKHGLCCIAWLAASAAIAFALLKVTG</sequence>
<accession>A0A1X0ZGJ7</accession>
<evidence type="ECO:0008006" key="6">
    <source>
        <dbReference type="Google" id="ProtNLM"/>
    </source>
</evidence>
<keyword evidence="1" id="KW-0472">Membrane</keyword>
<reference evidence="3 5" key="2">
    <citation type="submission" date="2020-09" db="EMBL/GenBank/DDBJ databases">
        <title>Co-existence of a novel multidrug-resistance efflux pump with carbapenem resistance gene blaVIM-2 in one megaplasmid in Pseudomonas putida.</title>
        <authorList>
            <person name="Peng K."/>
            <person name="Li R."/>
        </authorList>
    </citation>
    <scope>NUCLEOTIDE SEQUENCE [LARGE SCALE GENOMIC DNA]</scope>
    <source>
        <strain evidence="3 5">ZXPA-20</strain>
        <plasmid evidence="3 5">pZXPA-20-602k</plasmid>
    </source>
</reference>
<dbReference type="Proteomes" id="UP000193675">
    <property type="component" value="Unassembled WGS sequence"/>
</dbReference>
<keyword evidence="1" id="KW-1133">Transmembrane helix</keyword>
<reference evidence="2 4" key="1">
    <citation type="submission" date="2017-04" db="EMBL/GenBank/DDBJ databases">
        <title>Presence of VIM-2 positive Pseudomonas species in chickens and their surrounding environment.</title>
        <authorList>
            <person name="Zhang R."/>
        </authorList>
    </citation>
    <scope>NUCLEOTIDE SEQUENCE [LARGE SCALE GENOMIC DNA]</scope>
    <source>
        <strain evidence="2 4">DZ-C18</strain>
    </source>
</reference>
<keyword evidence="3" id="KW-0614">Plasmid</keyword>
<evidence type="ECO:0000313" key="5">
    <source>
        <dbReference type="Proteomes" id="UP000516786"/>
    </source>
</evidence>
<feature type="transmembrane region" description="Helical" evidence="1">
    <location>
        <begin position="72"/>
        <end position="90"/>
    </location>
</feature>
<evidence type="ECO:0000313" key="4">
    <source>
        <dbReference type="Proteomes" id="UP000193675"/>
    </source>
</evidence>
<geneLocation type="plasmid" evidence="3 5">
    <name>pZXPA-20-602k</name>
</geneLocation>
<dbReference type="EMBL" id="CP061724">
    <property type="protein sequence ID" value="QOD01141.1"/>
    <property type="molecule type" value="Genomic_DNA"/>
</dbReference>
<dbReference type="EMBL" id="NBWC01000017">
    <property type="protein sequence ID" value="ORL63695.1"/>
    <property type="molecule type" value="Genomic_DNA"/>
</dbReference>
<protein>
    <recommendedName>
        <fullName evidence="6">Lipoprotein</fullName>
    </recommendedName>
</protein>
<name>A0A1X0ZGJ7_PSEPU</name>
<keyword evidence="1" id="KW-0812">Transmembrane</keyword>
<organism evidence="2 4">
    <name type="scientific">Pseudomonas putida</name>
    <name type="common">Arthrobacter siderocapsulatus</name>
    <dbReference type="NCBI Taxonomy" id="303"/>
    <lineage>
        <taxon>Bacteria</taxon>
        <taxon>Pseudomonadati</taxon>
        <taxon>Pseudomonadota</taxon>
        <taxon>Gammaproteobacteria</taxon>
        <taxon>Pseudomonadales</taxon>
        <taxon>Pseudomonadaceae</taxon>
        <taxon>Pseudomonas</taxon>
    </lineage>
</organism>
<dbReference type="RefSeq" id="WP_084851903.1">
    <property type="nucleotide sequence ID" value="NZ_CP061724.1"/>
</dbReference>
<evidence type="ECO:0000313" key="3">
    <source>
        <dbReference type="EMBL" id="QOD01141.1"/>
    </source>
</evidence>
<dbReference type="Proteomes" id="UP000516786">
    <property type="component" value="Plasmid pZXPA-20-602k"/>
</dbReference>
<evidence type="ECO:0000256" key="1">
    <source>
        <dbReference type="SAM" id="Phobius"/>
    </source>
</evidence>